<gene>
    <name evidence="2" type="ORF">UFOVP526_8</name>
</gene>
<accession>A0A6J5MPE8</accession>
<protein>
    <submittedName>
        <fullName evidence="2">Uncharacterized protein</fullName>
    </submittedName>
</protein>
<proteinExistence type="predicted"/>
<evidence type="ECO:0000313" key="2">
    <source>
        <dbReference type="EMBL" id="CAB4148518.1"/>
    </source>
</evidence>
<feature type="region of interest" description="Disordered" evidence="1">
    <location>
        <begin position="129"/>
        <end position="221"/>
    </location>
</feature>
<dbReference type="EMBL" id="LR796498">
    <property type="protein sequence ID" value="CAB4148518.1"/>
    <property type="molecule type" value="Genomic_DNA"/>
</dbReference>
<sequence length="378" mass="40351">MKIRRSLWLVFAPVAVLSLFAPSASANNPIVTEPTDFWFDYTEPTQFIAQTYMSDGYPSDPMLWLYDEQNNLLAQNDDSFGLQSYISYAVPAGRYRLRAGICCGDPNAWRTNGGWNLQYELGFNGVGQTSTTTTSTSTTTTTTSTTTTTTTTTTTLPATTTTQTPTTTTTEPAVYTSTTTQPAVTTSAVPSTTSTTTSTTTLAPTPTTTTIATSTETTTPTTMPATEQLATILDNVGAVEINAIVNILEMPDISQAEVASAVQQILEQEITSEQATELATSEKVLSSIDAEQASAIFDAIDINNIDITQAAAIVEAVQNAPVAVRAEFEDKIDVFNGKTDTYIPLGSSVNIGVRRVLIVSASFMIAIPAPPPPISRKQ</sequence>
<reference evidence="2" key="1">
    <citation type="submission" date="2020-04" db="EMBL/GenBank/DDBJ databases">
        <authorList>
            <person name="Chiriac C."/>
            <person name="Salcher M."/>
            <person name="Ghai R."/>
            <person name="Kavagutti S V."/>
        </authorList>
    </citation>
    <scope>NUCLEOTIDE SEQUENCE</scope>
</reference>
<evidence type="ECO:0000256" key="1">
    <source>
        <dbReference type="SAM" id="MobiDB-lite"/>
    </source>
</evidence>
<organism evidence="2">
    <name type="scientific">uncultured Caudovirales phage</name>
    <dbReference type="NCBI Taxonomy" id="2100421"/>
    <lineage>
        <taxon>Viruses</taxon>
        <taxon>Duplodnaviria</taxon>
        <taxon>Heunggongvirae</taxon>
        <taxon>Uroviricota</taxon>
        <taxon>Caudoviricetes</taxon>
        <taxon>Peduoviridae</taxon>
        <taxon>Maltschvirus</taxon>
        <taxon>Maltschvirus maltsch</taxon>
    </lineage>
</organism>
<name>A0A6J5MPE8_9CAUD</name>